<evidence type="ECO:0000256" key="14">
    <source>
        <dbReference type="HAMAP-Rule" id="MF_01398"/>
    </source>
</evidence>
<evidence type="ECO:0000313" key="19">
    <source>
        <dbReference type="Proteomes" id="UP000662857"/>
    </source>
</evidence>
<reference evidence="18" key="1">
    <citation type="submission" date="2021-02" db="EMBL/GenBank/DDBJ databases">
        <title>Natrosporangium hydrolyticum gen. nov., sp. nov, a haloalkaliphilic actinobacterium from a soda solonchak soil.</title>
        <authorList>
            <person name="Sorokin D.Y."/>
            <person name="Khijniak T.V."/>
            <person name="Zakharycheva A.P."/>
            <person name="Boueva O.V."/>
            <person name="Ariskina E.V."/>
            <person name="Hahnke R.L."/>
            <person name="Bunk B."/>
            <person name="Sproer C."/>
            <person name="Schumann P."/>
            <person name="Evtushenko L.I."/>
            <person name="Kublanov I.V."/>
        </authorList>
    </citation>
    <scope>NUCLEOTIDE SEQUENCE</scope>
    <source>
        <strain evidence="18">DSM 106523</strain>
    </source>
</reference>
<keyword evidence="6 14" id="KW-0812">Transmembrane</keyword>
<evidence type="ECO:0000256" key="5">
    <source>
        <dbReference type="ARBA" id="ARBA00022547"/>
    </source>
</evidence>
<evidence type="ECO:0000256" key="6">
    <source>
        <dbReference type="ARBA" id="ARBA00022692"/>
    </source>
</evidence>
<evidence type="ECO:0000256" key="13">
    <source>
        <dbReference type="ARBA" id="ARBA00025830"/>
    </source>
</evidence>
<evidence type="ECO:0000256" key="17">
    <source>
        <dbReference type="SAM" id="MobiDB-lite"/>
    </source>
</evidence>
<dbReference type="NCBIfam" id="TIGR01144">
    <property type="entry name" value="ATP_synt_b"/>
    <property type="match status" value="1"/>
</dbReference>
<evidence type="ECO:0000256" key="2">
    <source>
        <dbReference type="ARBA" id="ARBA00005513"/>
    </source>
</evidence>
<dbReference type="InterPro" id="IPR005864">
    <property type="entry name" value="ATP_synth_F0_bsu_bac"/>
</dbReference>
<sequence length="187" mass="20380">MLWAAAGDPNPVLPHTSEIIVGLVAFLLLLFVIRKFVTPRFEKIYEERTEKIEGGLQRAEAAQAEANRLLEQYQTQLAEAKTEAARIRDDARADAEGIRNDVLAQAREESERIIAAGRDALAAERATLVRELRAEIGTLSVELASRIIGESLADEARRAGTVERFLSDLESAEQESPNGGAATAGAR</sequence>
<comment type="subunit">
    <text evidence="13 14">F-type ATPases have 2 components, F(1) - the catalytic core - and F(0) - the membrane proton channel. F(1) has five subunits: alpha(3), beta(3), gamma(1), delta(1), epsilon(1). F(0) has three main subunits: a(1), b(2) and c(10-14). The alpha and beta chains form an alternating ring which encloses part of the gamma chain. F(1) is attached to F(0) by a central stalk formed by the gamma and epsilon chains, while a peripheral stalk is formed by the delta and b chains.</text>
</comment>
<feature type="coiled-coil region" evidence="16">
    <location>
        <begin position="52"/>
        <end position="90"/>
    </location>
</feature>
<dbReference type="GO" id="GO:0045259">
    <property type="term" value="C:proton-transporting ATP synthase complex"/>
    <property type="evidence" value="ECO:0007669"/>
    <property type="project" value="UniProtKB-KW"/>
</dbReference>
<comment type="similarity">
    <text evidence="2 14 15">Belongs to the ATPase B chain family.</text>
</comment>
<keyword evidence="19" id="KW-1185">Reference proteome</keyword>
<dbReference type="SUPFAM" id="SSF81573">
    <property type="entry name" value="F1F0 ATP synthase subunit B, membrane domain"/>
    <property type="match status" value="1"/>
</dbReference>
<evidence type="ECO:0000256" key="8">
    <source>
        <dbReference type="ARBA" id="ARBA00022989"/>
    </source>
</evidence>
<keyword evidence="9 14" id="KW-0406">Ion transport</keyword>
<keyword evidence="11 14" id="KW-0066">ATP synthesis</keyword>
<evidence type="ECO:0000256" key="3">
    <source>
        <dbReference type="ARBA" id="ARBA00022448"/>
    </source>
</evidence>
<dbReference type="PANTHER" id="PTHR33445:SF1">
    <property type="entry name" value="ATP SYNTHASE SUBUNIT B"/>
    <property type="match status" value="1"/>
</dbReference>
<dbReference type="CDD" id="cd06503">
    <property type="entry name" value="ATP-synt_Fo_b"/>
    <property type="match status" value="1"/>
</dbReference>
<dbReference type="Gene3D" id="1.20.5.620">
    <property type="entry name" value="F1F0 ATP synthase subunit B, membrane domain"/>
    <property type="match status" value="1"/>
</dbReference>
<dbReference type="AlphaFoldDB" id="A0A895YSW7"/>
<dbReference type="HAMAP" id="MF_01398">
    <property type="entry name" value="ATP_synth_b_bprime"/>
    <property type="match status" value="1"/>
</dbReference>
<dbReference type="InterPro" id="IPR028987">
    <property type="entry name" value="ATP_synth_B-like_membr_sf"/>
</dbReference>
<evidence type="ECO:0000256" key="10">
    <source>
        <dbReference type="ARBA" id="ARBA00023136"/>
    </source>
</evidence>
<evidence type="ECO:0000256" key="9">
    <source>
        <dbReference type="ARBA" id="ARBA00023065"/>
    </source>
</evidence>
<comment type="subcellular location">
    <subcellularLocation>
        <location evidence="1 14">Cell membrane</location>
        <topology evidence="1 14">Single-pass membrane protein</topology>
    </subcellularLocation>
</comment>
<protein>
    <recommendedName>
        <fullName evidence="14">ATP synthase subunit b</fullName>
    </recommendedName>
    <alternativeName>
        <fullName evidence="14">ATP synthase F(0) sector subunit b</fullName>
    </alternativeName>
    <alternativeName>
        <fullName evidence="14">ATPase subunit I</fullName>
    </alternativeName>
    <alternativeName>
        <fullName evidence="14">F-type ATPase subunit b</fullName>
        <shortName evidence="14">F-ATPase subunit b</shortName>
    </alternativeName>
</protein>
<name>A0A895YSW7_9ACTN</name>
<keyword evidence="16" id="KW-0175">Coiled coil</keyword>
<evidence type="ECO:0000256" key="1">
    <source>
        <dbReference type="ARBA" id="ARBA00004162"/>
    </source>
</evidence>
<dbReference type="NCBIfam" id="NF004412">
    <property type="entry name" value="PRK05759.1-3"/>
    <property type="match status" value="1"/>
</dbReference>
<keyword evidence="3 14" id="KW-0813">Transport</keyword>
<keyword evidence="7 14" id="KW-0375">Hydrogen ion transport</keyword>
<evidence type="ECO:0000256" key="15">
    <source>
        <dbReference type="RuleBase" id="RU003848"/>
    </source>
</evidence>
<dbReference type="InterPro" id="IPR002146">
    <property type="entry name" value="ATP_synth_b/b'su_bac/chlpt"/>
</dbReference>
<evidence type="ECO:0000256" key="12">
    <source>
        <dbReference type="ARBA" id="ARBA00025198"/>
    </source>
</evidence>
<evidence type="ECO:0000313" key="18">
    <source>
        <dbReference type="EMBL" id="QSB17128.1"/>
    </source>
</evidence>
<gene>
    <name evidence="14" type="primary">atpF</name>
    <name evidence="18" type="ORF">JQS43_05835</name>
</gene>
<dbReference type="InterPro" id="IPR050059">
    <property type="entry name" value="ATP_synthase_B_chain"/>
</dbReference>
<comment type="function">
    <text evidence="14">Component of the F(0) channel, it forms part of the peripheral stalk, linking F(1) to F(0).</text>
</comment>
<keyword evidence="4 14" id="KW-1003">Cell membrane</keyword>
<feature type="region of interest" description="Disordered" evidence="17">
    <location>
        <begin position="168"/>
        <end position="187"/>
    </location>
</feature>
<dbReference type="GO" id="GO:0046933">
    <property type="term" value="F:proton-transporting ATP synthase activity, rotational mechanism"/>
    <property type="evidence" value="ECO:0007669"/>
    <property type="project" value="UniProtKB-UniRule"/>
</dbReference>
<evidence type="ECO:0000256" key="16">
    <source>
        <dbReference type="SAM" id="Coils"/>
    </source>
</evidence>
<evidence type="ECO:0000256" key="4">
    <source>
        <dbReference type="ARBA" id="ARBA00022475"/>
    </source>
</evidence>
<accession>A0A895YSW7</accession>
<dbReference type="RefSeq" id="WP_239679326.1">
    <property type="nucleotide sequence ID" value="NZ_CP070499.1"/>
</dbReference>
<dbReference type="EMBL" id="CP070499">
    <property type="protein sequence ID" value="QSB17128.1"/>
    <property type="molecule type" value="Genomic_DNA"/>
</dbReference>
<dbReference type="KEGG" id="nhy:JQS43_05835"/>
<dbReference type="GO" id="GO:0046961">
    <property type="term" value="F:proton-transporting ATPase activity, rotational mechanism"/>
    <property type="evidence" value="ECO:0007669"/>
    <property type="project" value="TreeGrafter"/>
</dbReference>
<dbReference type="Pfam" id="PF00430">
    <property type="entry name" value="ATP-synt_B"/>
    <property type="match status" value="1"/>
</dbReference>
<keyword evidence="10 14" id="KW-0472">Membrane</keyword>
<dbReference type="PANTHER" id="PTHR33445">
    <property type="entry name" value="ATP SYNTHASE SUBUNIT B', CHLOROPLASTIC"/>
    <property type="match status" value="1"/>
</dbReference>
<keyword evidence="5 14" id="KW-0138">CF(0)</keyword>
<evidence type="ECO:0000256" key="7">
    <source>
        <dbReference type="ARBA" id="ARBA00022781"/>
    </source>
</evidence>
<dbReference type="GO" id="GO:0005886">
    <property type="term" value="C:plasma membrane"/>
    <property type="evidence" value="ECO:0007669"/>
    <property type="project" value="UniProtKB-SubCell"/>
</dbReference>
<comment type="function">
    <text evidence="12 14">F(1)F(0) ATP synthase produces ATP from ADP in the presence of a proton or sodium gradient. F-type ATPases consist of two structural domains, F(1) containing the extramembraneous catalytic core and F(0) containing the membrane proton channel, linked together by a central stalk and a peripheral stalk. During catalysis, ATP synthesis in the catalytic domain of F(1) is coupled via a rotary mechanism of the central stalk subunits to proton translocation.</text>
</comment>
<proteinExistence type="inferred from homology"/>
<evidence type="ECO:0000256" key="11">
    <source>
        <dbReference type="ARBA" id="ARBA00023310"/>
    </source>
</evidence>
<keyword evidence="8 14" id="KW-1133">Transmembrane helix</keyword>
<dbReference type="Proteomes" id="UP000662857">
    <property type="component" value="Chromosome"/>
</dbReference>
<feature type="transmembrane region" description="Helical" evidence="14">
    <location>
        <begin position="12"/>
        <end position="33"/>
    </location>
</feature>
<organism evidence="18 19">
    <name type="scientific">Natronosporangium hydrolyticum</name>
    <dbReference type="NCBI Taxonomy" id="2811111"/>
    <lineage>
        <taxon>Bacteria</taxon>
        <taxon>Bacillati</taxon>
        <taxon>Actinomycetota</taxon>
        <taxon>Actinomycetes</taxon>
        <taxon>Micromonosporales</taxon>
        <taxon>Micromonosporaceae</taxon>
        <taxon>Natronosporangium</taxon>
    </lineage>
</organism>